<gene>
    <name evidence="2" type="primary">LOC107783043</name>
</gene>
<dbReference type="GO" id="GO:0003729">
    <property type="term" value="F:mRNA binding"/>
    <property type="evidence" value="ECO:0000318"/>
    <property type="project" value="GO_Central"/>
</dbReference>
<dbReference type="InterPro" id="IPR045071">
    <property type="entry name" value="BBP-like"/>
</dbReference>
<evidence type="ECO:0000313" key="2">
    <source>
        <dbReference type="RefSeq" id="XP_016459491.1"/>
    </source>
</evidence>
<feature type="compositionally biased region" description="Basic and acidic residues" evidence="1">
    <location>
        <begin position="30"/>
        <end position="40"/>
    </location>
</feature>
<dbReference type="AlphaFoldDB" id="A0A1S3Z523"/>
<sequence length="180" mass="20101">SRVDQITQLLNSRTLEGEGSKDALSASPANDHESSDHQPDDESVCSLELERREAIGEILKLNPSYKPPAGYKPVPKEAKIPLPIKEHPGYNFIGLIFGPAHKQLEKETGAQVKVYGTKSDTGEKELYKIYVVLASSMQSIVVFGPSSLIYERQRQVPIIQLDILKFNLCVTSVPDRSYFW</sequence>
<name>A0A1S3Z523_TOBAC</name>
<accession>A0A1S3Z523</accession>
<dbReference type="InterPro" id="IPR036612">
    <property type="entry name" value="KH_dom_type_1_sf"/>
</dbReference>
<dbReference type="PaxDb" id="4097-A0A1S3Z523"/>
<protein>
    <submittedName>
        <fullName evidence="2">Branchpoint-bridging protein</fullName>
    </submittedName>
</protein>
<dbReference type="SUPFAM" id="SSF54791">
    <property type="entry name" value="Eukaryotic type KH-domain (KH-domain type I)"/>
    <property type="match status" value="1"/>
</dbReference>
<reference evidence="2" key="1">
    <citation type="submission" date="2025-08" db="UniProtKB">
        <authorList>
            <consortium name="RefSeq"/>
        </authorList>
    </citation>
    <scope>IDENTIFICATION</scope>
</reference>
<feature type="region of interest" description="Disordered" evidence="1">
    <location>
        <begin position="1"/>
        <end position="45"/>
    </location>
</feature>
<dbReference type="PANTHER" id="PTHR11208">
    <property type="entry name" value="RNA-BINDING PROTEIN RELATED"/>
    <property type="match status" value="1"/>
</dbReference>
<dbReference type="Gene3D" id="6.10.140.1790">
    <property type="match status" value="1"/>
</dbReference>
<proteinExistence type="predicted"/>
<dbReference type="InterPro" id="IPR047086">
    <property type="entry name" value="SF1-HH_sf"/>
</dbReference>
<dbReference type="RefSeq" id="XP_016459491.1">
    <property type="nucleotide sequence ID" value="XM_016604005.1"/>
</dbReference>
<dbReference type="Gene3D" id="3.30.1370.10">
    <property type="entry name" value="K Homology domain, type 1"/>
    <property type="match status" value="1"/>
</dbReference>
<dbReference type="PANTHER" id="PTHR11208:SF98">
    <property type="entry name" value="RNA-BINDING KH DOMAIN-CONTAINING PROTEIN"/>
    <property type="match status" value="1"/>
</dbReference>
<dbReference type="OrthoDB" id="6777263at2759"/>
<dbReference type="SMR" id="A0A1S3Z523"/>
<dbReference type="KEGG" id="nta:107783043"/>
<feature type="non-terminal residue" evidence="2">
    <location>
        <position position="1"/>
    </location>
</feature>
<dbReference type="GO" id="GO:0045292">
    <property type="term" value="P:mRNA cis splicing, via spliceosome"/>
    <property type="evidence" value="ECO:0000318"/>
    <property type="project" value="GO_Central"/>
</dbReference>
<evidence type="ECO:0000256" key="1">
    <source>
        <dbReference type="SAM" id="MobiDB-lite"/>
    </source>
</evidence>
<feature type="compositionally biased region" description="Polar residues" evidence="1">
    <location>
        <begin position="1"/>
        <end position="14"/>
    </location>
</feature>
<dbReference type="STRING" id="4097.A0A1S3Z523"/>
<organism evidence="2">
    <name type="scientific">Nicotiana tabacum</name>
    <name type="common">Common tobacco</name>
    <dbReference type="NCBI Taxonomy" id="4097"/>
    <lineage>
        <taxon>Eukaryota</taxon>
        <taxon>Viridiplantae</taxon>
        <taxon>Streptophyta</taxon>
        <taxon>Embryophyta</taxon>
        <taxon>Tracheophyta</taxon>
        <taxon>Spermatophyta</taxon>
        <taxon>Magnoliopsida</taxon>
        <taxon>eudicotyledons</taxon>
        <taxon>Gunneridae</taxon>
        <taxon>Pentapetalae</taxon>
        <taxon>asterids</taxon>
        <taxon>lamiids</taxon>
        <taxon>Solanales</taxon>
        <taxon>Solanaceae</taxon>
        <taxon>Nicotianoideae</taxon>
        <taxon>Nicotianeae</taxon>
        <taxon>Nicotiana</taxon>
    </lineage>
</organism>
<dbReference type="GO" id="GO:0005634">
    <property type="term" value="C:nucleus"/>
    <property type="evidence" value="ECO:0000318"/>
    <property type="project" value="GO_Central"/>
</dbReference>